<dbReference type="Pfam" id="PF00096">
    <property type="entry name" value="zf-C2H2"/>
    <property type="match status" value="1"/>
</dbReference>
<evidence type="ECO:0000313" key="10">
    <source>
        <dbReference type="Proteomes" id="UP001162131"/>
    </source>
</evidence>
<dbReference type="EMBL" id="CAJZBQ010000062">
    <property type="protein sequence ID" value="CAG9335534.1"/>
    <property type="molecule type" value="Genomic_DNA"/>
</dbReference>
<evidence type="ECO:0000256" key="1">
    <source>
        <dbReference type="ARBA" id="ARBA00004123"/>
    </source>
</evidence>
<evidence type="ECO:0000256" key="7">
    <source>
        <dbReference type="PROSITE-ProRule" id="PRU00042"/>
    </source>
</evidence>
<keyword evidence="5" id="KW-0862">Zinc</keyword>
<dbReference type="InterPro" id="IPR036236">
    <property type="entry name" value="Znf_C2H2_sf"/>
</dbReference>
<evidence type="ECO:0000256" key="3">
    <source>
        <dbReference type="ARBA" id="ARBA00022737"/>
    </source>
</evidence>
<dbReference type="Pfam" id="PF13912">
    <property type="entry name" value="zf-C2H2_6"/>
    <property type="match status" value="1"/>
</dbReference>
<dbReference type="PANTHER" id="PTHR24406">
    <property type="entry name" value="TRANSCRIPTIONAL REPRESSOR CTCFL-RELATED"/>
    <property type="match status" value="1"/>
</dbReference>
<keyword evidence="2" id="KW-0479">Metal-binding</keyword>
<dbReference type="AlphaFoldDB" id="A0AAU9KQJ1"/>
<feature type="domain" description="C2H2-type" evidence="8">
    <location>
        <begin position="89"/>
        <end position="117"/>
    </location>
</feature>
<evidence type="ECO:0000259" key="8">
    <source>
        <dbReference type="PROSITE" id="PS50157"/>
    </source>
</evidence>
<accession>A0AAU9KQJ1</accession>
<evidence type="ECO:0000256" key="2">
    <source>
        <dbReference type="ARBA" id="ARBA00022723"/>
    </source>
</evidence>
<dbReference type="PROSITE" id="PS50157">
    <property type="entry name" value="ZINC_FINGER_C2H2_2"/>
    <property type="match status" value="2"/>
</dbReference>
<keyword evidence="3" id="KW-0677">Repeat</keyword>
<dbReference type="InterPro" id="IPR050888">
    <property type="entry name" value="ZnF_C2H2-type_TF"/>
</dbReference>
<evidence type="ECO:0000256" key="4">
    <source>
        <dbReference type="ARBA" id="ARBA00022771"/>
    </source>
</evidence>
<dbReference type="SUPFAM" id="SSF57667">
    <property type="entry name" value="beta-beta-alpha zinc fingers"/>
    <property type="match status" value="1"/>
</dbReference>
<evidence type="ECO:0000313" key="9">
    <source>
        <dbReference type="EMBL" id="CAG9335534.1"/>
    </source>
</evidence>
<keyword evidence="10" id="KW-1185">Reference proteome</keyword>
<gene>
    <name evidence="9" type="ORF">BSTOLATCC_MIC64001</name>
</gene>
<dbReference type="PROSITE" id="PS00028">
    <property type="entry name" value="ZINC_FINGER_C2H2_1"/>
    <property type="match status" value="2"/>
</dbReference>
<dbReference type="GO" id="GO:0005634">
    <property type="term" value="C:nucleus"/>
    <property type="evidence" value="ECO:0007669"/>
    <property type="project" value="UniProtKB-SubCell"/>
</dbReference>
<dbReference type="InterPro" id="IPR013087">
    <property type="entry name" value="Znf_C2H2_type"/>
</dbReference>
<comment type="caution">
    <text evidence="9">The sequence shown here is derived from an EMBL/GenBank/DDBJ whole genome shotgun (WGS) entry which is preliminary data.</text>
</comment>
<proteinExistence type="predicted"/>
<dbReference type="Gene3D" id="3.30.160.60">
    <property type="entry name" value="Classic Zinc Finger"/>
    <property type="match status" value="2"/>
</dbReference>
<keyword evidence="6" id="KW-0539">Nucleus</keyword>
<sequence length="174" mass="20093">MEQVKVSNIIRDELLIQAANLQSRNKILSFCDLCGKSFNSLMILRDHMINEFAIEREMITILNTELGLDPNTPSPKGEYYGEQDLKKPYSCATCHKIFESRQGLNQHVGKKHTANAKNSICSVCGKLFTHKYALKFHYEQVHETAKRVNCKLCGYMAYNKYKLKKHIQKRHANI</sequence>
<dbReference type="Pfam" id="PF12874">
    <property type="entry name" value="zf-met"/>
    <property type="match status" value="1"/>
</dbReference>
<dbReference type="SMART" id="SM00355">
    <property type="entry name" value="ZnF_C2H2"/>
    <property type="match status" value="4"/>
</dbReference>
<comment type="subcellular location">
    <subcellularLocation>
        <location evidence="1">Nucleus</location>
    </subcellularLocation>
</comment>
<name>A0AAU9KQJ1_9CILI</name>
<evidence type="ECO:0000256" key="6">
    <source>
        <dbReference type="ARBA" id="ARBA00023242"/>
    </source>
</evidence>
<dbReference type="Proteomes" id="UP001162131">
    <property type="component" value="Unassembled WGS sequence"/>
</dbReference>
<reference evidence="9" key="1">
    <citation type="submission" date="2021-09" db="EMBL/GenBank/DDBJ databases">
        <authorList>
            <consortium name="AG Swart"/>
            <person name="Singh M."/>
            <person name="Singh A."/>
            <person name="Seah K."/>
            <person name="Emmerich C."/>
        </authorList>
    </citation>
    <scope>NUCLEOTIDE SEQUENCE</scope>
    <source>
        <strain evidence="9">ATCC30299</strain>
    </source>
</reference>
<dbReference type="GO" id="GO:0008270">
    <property type="term" value="F:zinc ion binding"/>
    <property type="evidence" value="ECO:0007669"/>
    <property type="project" value="UniProtKB-KW"/>
</dbReference>
<organism evidence="9 10">
    <name type="scientific">Blepharisma stoltei</name>
    <dbReference type="NCBI Taxonomy" id="1481888"/>
    <lineage>
        <taxon>Eukaryota</taxon>
        <taxon>Sar</taxon>
        <taxon>Alveolata</taxon>
        <taxon>Ciliophora</taxon>
        <taxon>Postciliodesmatophora</taxon>
        <taxon>Heterotrichea</taxon>
        <taxon>Heterotrichida</taxon>
        <taxon>Blepharismidae</taxon>
        <taxon>Blepharisma</taxon>
    </lineage>
</organism>
<feature type="domain" description="C2H2-type" evidence="8">
    <location>
        <begin position="119"/>
        <end position="147"/>
    </location>
</feature>
<keyword evidence="4 7" id="KW-0863">Zinc-finger</keyword>
<protein>
    <recommendedName>
        <fullName evidence="8">C2H2-type domain-containing protein</fullName>
    </recommendedName>
</protein>
<evidence type="ECO:0000256" key="5">
    <source>
        <dbReference type="ARBA" id="ARBA00022833"/>
    </source>
</evidence>